<sequence length="138" mass="14579">MATWESLLPSVSLGSGCGLAWLVCVLDTGLPARTSIVFMNAGPSAPGVQMPSHKLAYPIFGLVHFSSAPRRSPPLRPTDAEADADTDGQVGFSAHASLSTVPAACGPRPQVTALCKLRSLKKRDFLRLINRVLIATLI</sequence>
<dbReference type="EMBL" id="JAQOWY010000917">
    <property type="protein sequence ID" value="KAK1838076.1"/>
    <property type="molecule type" value="Genomic_DNA"/>
</dbReference>
<dbReference type="Proteomes" id="UP001243330">
    <property type="component" value="Unassembled WGS sequence"/>
</dbReference>
<gene>
    <name evidence="1" type="ORF">CCHR01_19302</name>
</gene>
<evidence type="ECO:0000313" key="1">
    <source>
        <dbReference type="EMBL" id="KAK1838076.1"/>
    </source>
</evidence>
<keyword evidence="2" id="KW-1185">Reference proteome</keyword>
<dbReference type="AlphaFoldDB" id="A0AAD8ZYI7"/>
<protein>
    <submittedName>
        <fullName evidence="1">Uncharacterized protein</fullName>
    </submittedName>
</protein>
<accession>A0AAD8ZYI7</accession>
<evidence type="ECO:0000313" key="2">
    <source>
        <dbReference type="Proteomes" id="UP001243330"/>
    </source>
</evidence>
<proteinExistence type="predicted"/>
<organism evidence="1 2">
    <name type="scientific">Colletotrichum chrysophilum</name>
    <dbReference type="NCBI Taxonomy" id="1836956"/>
    <lineage>
        <taxon>Eukaryota</taxon>
        <taxon>Fungi</taxon>
        <taxon>Dikarya</taxon>
        <taxon>Ascomycota</taxon>
        <taxon>Pezizomycotina</taxon>
        <taxon>Sordariomycetes</taxon>
        <taxon>Hypocreomycetidae</taxon>
        <taxon>Glomerellales</taxon>
        <taxon>Glomerellaceae</taxon>
        <taxon>Colletotrichum</taxon>
        <taxon>Colletotrichum gloeosporioides species complex</taxon>
    </lineage>
</organism>
<name>A0AAD8ZYI7_9PEZI</name>
<reference evidence="1" key="1">
    <citation type="submission" date="2023-01" db="EMBL/GenBank/DDBJ databases">
        <title>Colletotrichum chrysophilum M932 genome sequence.</title>
        <authorList>
            <person name="Baroncelli R."/>
        </authorList>
    </citation>
    <scope>NUCLEOTIDE SEQUENCE</scope>
    <source>
        <strain evidence="1">M932</strain>
    </source>
</reference>
<comment type="caution">
    <text evidence="1">The sequence shown here is derived from an EMBL/GenBank/DDBJ whole genome shotgun (WGS) entry which is preliminary data.</text>
</comment>